<keyword evidence="1" id="KW-0472">Membrane</keyword>
<dbReference type="EMBL" id="SDMK01000001">
    <property type="protein sequence ID" value="RXS98083.1"/>
    <property type="molecule type" value="Genomic_DNA"/>
</dbReference>
<evidence type="ECO:0000256" key="1">
    <source>
        <dbReference type="SAM" id="Phobius"/>
    </source>
</evidence>
<feature type="transmembrane region" description="Helical" evidence="1">
    <location>
        <begin position="52"/>
        <end position="71"/>
    </location>
</feature>
<accession>A0A4Q1SKS6</accession>
<proteinExistence type="predicted"/>
<name>A0A4Q1SKS6_9BACT</name>
<keyword evidence="3" id="KW-1185">Reference proteome</keyword>
<gene>
    <name evidence="2" type="ORF">ESZ00_01285</name>
</gene>
<dbReference type="Proteomes" id="UP000290253">
    <property type="component" value="Unassembled WGS sequence"/>
</dbReference>
<sequence>MNWSSFVFALLQSLCTAVLTISGVRVLIGLGALAVAAGTDAPARGWHQDAIRIPMMLLALAGALVNLYVLWRVRRLRQRPAAQWRIQPLTAKERRSERWQFALAIVTLVLLALEWWTHSMMHHPHLH</sequence>
<dbReference type="AlphaFoldDB" id="A0A4Q1SKS6"/>
<comment type="caution">
    <text evidence="2">The sequence shown here is derived from an EMBL/GenBank/DDBJ whole genome shotgun (WGS) entry which is preliminary data.</text>
</comment>
<keyword evidence="1" id="KW-1133">Transmembrane helix</keyword>
<keyword evidence="1" id="KW-0812">Transmembrane</keyword>
<dbReference type="OrthoDB" id="121711at2"/>
<reference evidence="2 3" key="1">
    <citation type="journal article" date="2016" name="Int. J. Syst. Evol. Microbiol.">
        <title>Acidipila dinghuensis sp. nov., an acidobacterium isolated from forest soil.</title>
        <authorList>
            <person name="Jiang Y.W."/>
            <person name="Wang J."/>
            <person name="Chen M.H."/>
            <person name="Lv Y.Y."/>
            <person name="Qiu L.H."/>
        </authorList>
    </citation>
    <scope>NUCLEOTIDE SEQUENCE [LARGE SCALE GENOMIC DNA]</scope>
    <source>
        <strain evidence="2 3">DHOF10</strain>
    </source>
</reference>
<feature type="transmembrane region" description="Helical" evidence="1">
    <location>
        <begin position="99"/>
        <end position="117"/>
    </location>
</feature>
<evidence type="ECO:0000313" key="3">
    <source>
        <dbReference type="Proteomes" id="UP000290253"/>
    </source>
</evidence>
<protein>
    <submittedName>
        <fullName evidence="2">Uncharacterized protein</fullName>
    </submittedName>
</protein>
<evidence type="ECO:0000313" key="2">
    <source>
        <dbReference type="EMBL" id="RXS98083.1"/>
    </source>
</evidence>
<organism evidence="2 3">
    <name type="scientific">Silvibacterium dinghuense</name>
    <dbReference type="NCBI Taxonomy" id="1560006"/>
    <lineage>
        <taxon>Bacteria</taxon>
        <taxon>Pseudomonadati</taxon>
        <taxon>Acidobacteriota</taxon>
        <taxon>Terriglobia</taxon>
        <taxon>Terriglobales</taxon>
        <taxon>Acidobacteriaceae</taxon>
        <taxon>Silvibacterium</taxon>
    </lineage>
</organism>